<accession>A0A8S5UFI0</accession>
<evidence type="ECO:0000313" key="1">
    <source>
        <dbReference type="EMBL" id="DAF93142.1"/>
    </source>
</evidence>
<name>A0A8S5UFI0_9CAUD</name>
<organism evidence="1">
    <name type="scientific">Myoviridae sp. ctcyQ27</name>
    <dbReference type="NCBI Taxonomy" id="2825139"/>
    <lineage>
        <taxon>Viruses</taxon>
        <taxon>Duplodnaviria</taxon>
        <taxon>Heunggongvirae</taxon>
        <taxon>Uroviricota</taxon>
        <taxon>Caudoviricetes</taxon>
    </lineage>
</organism>
<proteinExistence type="predicted"/>
<dbReference type="EMBL" id="BK016080">
    <property type="protein sequence ID" value="DAF93142.1"/>
    <property type="molecule type" value="Genomic_DNA"/>
</dbReference>
<sequence length="257" mass="29529">MNGYSNNMTLLLEKIEWRLGTQQLNLPDYLGKDKWADIIIKDTLVTFSRYYPHQVRYILHQGVTPYKNGWYYLDEDIIGDNKILGVKDIDWEKFNGNGVAQNVVSGYGMYDVANGYYNTDDILMLQMRADSLSLYNNSIYVDFEPPNRVRLMSAGGGNISTRINAYPIYIFVEHNPSLTTISATQMETFEALAQADVANFLYKNLKYFDGMETVYANVDLKLQDLETEAGKREEILNYIKDSYVSASNKNQPIMFTI</sequence>
<reference evidence="1" key="1">
    <citation type="journal article" date="2021" name="Proc. Natl. Acad. Sci. U.S.A.">
        <title>A Catalog of Tens of Thousands of Viruses from Human Metagenomes Reveals Hidden Associations with Chronic Diseases.</title>
        <authorList>
            <person name="Tisza M.J."/>
            <person name="Buck C.B."/>
        </authorList>
    </citation>
    <scope>NUCLEOTIDE SEQUENCE</scope>
    <source>
        <strain evidence="1">CtcyQ27</strain>
    </source>
</reference>
<protein>
    <submittedName>
        <fullName evidence="1">Uncharacterized protein</fullName>
    </submittedName>
</protein>